<dbReference type="PANTHER" id="PTHR21017:SF17">
    <property type="entry name" value="PROTEIN NIPSNAP"/>
    <property type="match status" value="1"/>
</dbReference>
<dbReference type="Gene3D" id="3.30.70.100">
    <property type="match status" value="1"/>
</dbReference>
<dbReference type="SUPFAM" id="SSF54909">
    <property type="entry name" value="Dimeric alpha+beta barrel"/>
    <property type="match status" value="1"/>
</dbReference>
<protein>
    <recommendedName>
        <fullName evidence="2">NIPSNAP domain-containing protein</fullName>
    </recommendedName>
</protein>
<evidence type="ECO:0000313" key="4">
    <source>
        <dbReference type="Proteomes" id="UP000001225"/>
    </source>
</evidence>
<accession>A9I597</accession>
<proteinExistence type="inferred from homology"/>
<dbReference type="eggNOG" id="ENOG5032VT3">
    <property type="taxonomic scope" value="Bacteria"/>
</dbReference>
<dbReference type="InterPro" id="IPR012577">
    <property type="entry name" value="NIPSNAP"/>
</dbReference>
<dbReference type="Pfam" id="PF07978">
    <property type="entry name" value="NIPSNAP"/>
    <property type="match status" value="1"/>
</dbReference>
<gene>
    <name evidence="3" type="ordered locus">Bpet0744</name>
</gene>
<comment type="similarity">
    <text evidence="1">Belongs to the NipSnap family.</text>
</comment>
<dbReference type="PANTHER" id="PTHR21017">
    <property type="entry name" value="NIPSNAP-RELATED"/>
    <property type="match status" value="1"/>
</dbReference>
<dbReference type="InterPro" id="IPR011008">
    <property type="entry name" value="Dimeric_a/b-barrel"/>
</dbReference>
<dbReference type="KEGG" id="bpt:Bpet0744"/>
<sequence length="109" mass="12407">MIIEHRTYTVPHGTLDDYLARFERQALPVLRHHLGHLVGVYVSEIGPLNQVLHIWAYDSLADREQRRATLDADPDWIAFKQGNRGAFIAQEVKILRLAPFSPRPGQPSA</sequence>
<feature type="domain" description="NIPSNAP" evidence="2">
    <location>
        <begin position="4"/>
        <end position="102"/>
    </location>
</feature>
<evidence type="ECO:0000256" key="1">
    <source>
        <dbReference type="ARBA" id="ARBA00005291"/>
    </source>
</evidence>
<evidence type="ECO:0000313" key="3">
    <source>
        <dbReference type="EMBL" id="CAP41076.1"/>
    </source>
</evidence>
<dbReference type="AlphaFoldDB" id="A9I597"/>
<dbReference type="InterPro" id="IPR051557">
    <property type="entry name" value="NipSnap_domain"/>
</dbReference>
<organism evidence="3 4">
    <name type="scientific">Bordetella petrii (strain ATCC BAA-461 / DSM 12804 / CCUG 43448 / CIP 107267 / Se-1111R)</name>
    <dbReference type="NCBI Taxonomy" id="340100"/>
    <lineage>
        <taxon>Bacteria</taxon>
        <taxon>Pseudomonadati</taxon>
        <taxon>Pseudomonadota</taxon>
        <taxon>Betaproteobacteria</taxon>
        <taxon>Burkholderiales</taxon>
        <taxon>Alcaligenaceae</taxon>
        <taxon>Bordetella</taxon>
    </lineage>
</organism>
<reference evidence="3 4" key="1">
    <citation type="journal article" date="2008" name="BMC Genomics">
        <title>The missing link: Bordetella petrii is endowed with both the metabolic versatility of environmental bacteria and virulence traits of pathogenic Bordetellae.</title>
        <authorList>
            <person name="Gross R."/>
            <person name="Guzman C.A."/>
            <person name="Sebaihia M."/>
            <person name="Martins Dos Santos V.A."/>
            <person name="Pieper D.H."/>
            <person name="Koebnik R."/>
            <person name="Lechner M."/>
            <person name="Bartels D."/>
            <person name="Buhrmester J."/>
            <person name="Choudhuri J.V."/>
            <person name="Ebensen T."/>
            <person name="Gaigalat L."/>
            <person name="Herrmann S."/>
            <person name="Khachane A.N."/>
            <person name="Larisch C."/>
            <person name="Link S."/>
            <person name="Linke B."/>
            <person name="Meyer F."/>
            <person name="Mormann S."/>
            <person name="Nakunst D."/>
            <person name="Rueckert C."/>
            <person name="Schneiker-Bekel S."/>
            <person name="Schulze K."/>
            <person name="Vorhoelter F.J."/>
            <person name="Yevsa T."/>
            <person name="Engle J.T."/>
            <person name="Goldman W.E."/>
            <person name="Puehler A."/>
            <person name="Goebel U.B."/>
            <person name="Goesmann A."/>
            <person name="Bloecker H."/>
            <person name="Kaiser O."/>
            <person name="Martinez-Arias R."/>
        </authorList>
    </citation>
    <scope>NUCLEOTIDE SEQUENCE [LARGE SCALE GENOMIC DNA]</scope>
    <source>
        <strain evidence="4">ATCC BAA-461 / DSM 12804 / CCUG 43448 / CIP 107267 / Se-1111R</strain>
    </source>
</reference>
<evidence type="ECO:0000259" key="2">
    <source>
        <dbReference type="Pfam" id="PF07978"/>
    </source>
</evidence>
<name>A9I597_BORPD</name>
<keyword evidence="4" id="KW-1185">Reference proteome</keyword>
<dbReference type="STRING" id="94624.Bpet0744"/>
<dbReference type="Proteomes" id="UP000001225">
    <property type="component" value="Chromosome"/>
</dbReference>
<dbReference type="EMBL" id="AM902716">
    <property type="protein sequence ID" value="CAP41076.1"/>
    <property type="molecule type" value="Genomic_DNA"/>
</dbReference>